<feature type="repeat" description="PPR" evidence="3">
    <location>
        <begin position="212"/>
        <end position="246"/>
    </location>
</feature>
<dbReference type="EMBL" id="JAVYJV010000018">
    <property type="protein sequence ID" value="KAK4346441.1"/>
    <property type="molecule type" value="Genomic_DNA"/>
</dbReference>
<dbReference type="Gene3D" id="1.25.40.10">
    <property type="entry name" value="Tetratricopeptide repeat domain"/>
    <property type="match status" value="3"/>
</dbReference>
<gene>
    <name evidence="4" type="ORF">RND71_032780</name>
</gene>
<dbReference type="PROSITE" id="PS51375">
    <property type="entry name" value="PPR"/>
    <property type="match status" value="5"/>
</dbReference>
<name>A0AAE1R709_9SOLA</name>
<dbReference type="InterPro" id="IPR011990">
    <property type="entry name" value="TPR-like_helical_dom_sf"/>
</dbReference>
<dbReference type="Proteomes" id="UP001291623">
    <property type="component" value="Unassembled WGS sequence"/>
</dbReference>
<keyword evidence="2" id="KW-0677">Repeat</keyword>
<dbReference type="AlphaFoldDB" id="A0AAE1R709"/>
<evidence type="ECO:0000256" key="1">
    <source>
        <dbReference type="ARBA" id="ARBA00007626"/>
    </source>
</evidence>
<evidence type="ECO:0000313" key="5">
    <source>
        <dbReference type="Proteomes" id="UP001291623"/>
    </source>
</evidence>
<dbReference type="Pfam" id="PF01535">
    <property type="entry name" value="PPR"/>
    <property type="match status" value="2"/>
</dbReference>
<evidence type="ECO:0000256" key="3">
    <source>
        <dbReference type="PROSITE-ProRule" id="PRU00708"/>
    </source>
</evidence>
<feature type="repeat" description="PPR" evidence="3">
    <location>
        <begin position="282"/>
        <end position="316"/>
    </location>
</feature>
<keyword evidence="5" id="KW-1185">Reference proteome</keyword>
<evidence type="ECO:0000313" key="4">
    <source>
        <dbReference type="EMBL" id="KAK4346441.1"/>
    </source>
</evidence>
<accession>A0AAE1R709</accession>
<feature type="repeat" description="PPR" evidence="3">
    <location>
        <begin position="247"/>
        <end position="281"/>
    </location>
</feature>
<feature type="repeat" description="PPR" evidence="3">
    <location>
        <begin position="317"/>
        <end position="341"/>
    </location>
</feature>
<protein>
    <recommendedName>
        <fullName evidence="6">Pentatricopeptide repeat-containing protein</fullName>
    </recommendedName>
</protein>
<dbReference type="NCBIfam" id="TIGR00756">
    <property type="entry name" value="PPR"/>
    <property type="match status" value="1"/>
</dbReference>
<evidence type="ECO:0000256" key="2">
    <source>
        <dbReference type="ARBA" id="ARBA00022737"/>
    </source>
</evidence>
<organism evidence="4 5">
    <name type="scientific">Anisodus tanguticus</name>
    <dbReference type="NCBI Taxonomy" id="243964"/>
    <lineage>
        <taxon>Eukaryota</taxon>
        <taxon>Viridiplantae</taxon>
        <taxon>Streptophyta</taxon>
        <taxon>Embryophyta</taxon>
        <taxon>Tracheophyta</taxon>
        <taxon>Spermatophyta</taxon>
        <taxon>Magnoliopsida</taxon>
        <taxon>eudicotyledons</taxon>
        <taxon>Gunneridae</taxon>
        <taxon>Pentapetalae</taxon>
        <taxon>asterids</taxon>
        <taxon>lamiids</taxon>
        <taxon>Solanales</taxon>
        <taxon>Solanaceae</taxon>
        <taxon>Solanoideae</taxon>
        <taxon>Hyoscyameae</taxon>
        <taxon>Anisodus</taxon>
    </lineage>
</organism>
<evidence type="ECO:0008006" key="6">
    <source>
        <dbReference type="Google" id="ProtNLM"/>
    </source>
</evidence>
<sequence length="341" mass="37974">MSRVNSNLCVMESEDFDIEKENSARDVLRLELSGKDFLMNSYTENLDTNQPSSFLDETKSSVENGILYLEEMDEDALSKRILKLSTVNKPKSALAIYNSMNFSGLKPDLHACNSLISSLLRNGMLDNALKVSMKASELTTGHTHSLILKAADARGCDTAINMFGELISSRSLREQIDIVVYNTMISIFAKANDWYQAQKIWKILQDNGQVGTTITYRLLICTFVRCDQNELAIDAYSEMIQNGLSPESDTMHAIIGAYSREGKYDPALNTLQCMLDSELKPNARACNAVINSLGKAGKVKLAFEVYDLMKSVGHAPDVSTWNSLLNALNRANRYCDAIQLF</sequence>
<dbReference type="InterPro" id="IPR002885">
    <property type="entry name" value="PPR_rpt"/>
</dbReference>
<dbReference type="PANTHER" id="PTHR47941">
    <property type="entry name" value="PENTATRICOPEPTIDE REPEAT-CONTAINING PROTEIN 3, MITOCHONDRIAL"/>
    <property type="match status" value="1"/>
</dbReference>
<proteinExistence type="inferred from homology"/>
<comment type="caution">
    <text evidence="4">The sequence shown here is derived from an EMBL/GenBank/DDBJ whole genome shotgun (WGS) entry which is preliminary data.</text>
</comment>
<dbReference type="Pfam" id="PF13041">
    <property type="entry name" value="PPR_2"/>
    <property type="match status" value="2"/>
</dbReference>
<feature type="repeat" description="PPR" evidence="3">
    <location>
        <begin position="177"/>
        <end position="211"/>
    </location>
</feature>
<reference evidence="4" key="1">
    <citation type="submission" date="2023-12" db="EMBL/GenBank/DDBJ databases">
        <title>Genome assembly of Anisodus tanguticus.</title>
        <authorList>
            <person name="Wang Y.-J."/>
        </authorList>
    </citation>
    <scope>NUCLEOTIDE SEQUENCE</scope>
    <source>
        <strain evidence="4">KB-2021</strain>
        <tissue evidence="4">Leaf</tissue>
    </source>
</reference>
<comment type="similarity">
    <text evidence="1">Belongs to the PPR family. P subfamily.</text>
</comment>